<feature type="region of interest" description="Disordered" evidence="1">
    <location>
        <begin position="34"/>
        <end position="60"/>
    </location>
</feature>
<feature type="non-terminal residue" evidence="2">
    <location>
        <position position="1"/>
    </location>
</feature>
<reference evidence="2" key="2">
    <citation type="submission" date="2023-05" db="EMBL/GenBank/DDBJ databases">
        <authorList>
            <person name="Fouks B."/>
        </authorList>
    </citation>
    <scope>NUCLEOTIDE SEQUENCE</scope>
    <source>
        <strain evidence="2">Stay&amp;Tobe</strain>
        <tissue evidence="2">Testes</tissue>
    </source>
</reference>
<feature type="compositionally biased region" description="Polar residues" evidence="1">
    <location>
        <begin position="48"/>
        <end position="60"/>
    </location>
</feature>
<name>A0AAD8A613_DIPPU</name>
<gene>
    <name evidence="2" type="ORF">L9F63_015681</name>
</gene>
<reference evidence="2" key="1">
    <citation type="journal article" date="2023" name="IScience">
        <title>Live-bearing cockroach genome reveals convergent evolutionary mechanisms linked to viviparity in insects and beyond.</title>
        <authorList>
            <person name="Fouks B."/>
            <person name="Harrison M.C."/>
            <person name="Mikhailova A.A."/>
            <person name="Marchal E."/>
            <person name="English S."/>
            <person name="Carruthers M."/>
            <person name="Jennings E.C."/>
            <person name="Chiamaka E.L."/>
            <person name="Frigard R.A."/>
            <person name="Pippel M."/>
            <person name="Attardo G.M."/>
            <person name="Benoit J.B."/>
            <person name="Bornberg-Bauer E."/>
            <person name="Tobe S.S."/>
        </authorList>
    </citation>
    <scope>NUCLEOTIDE SEQUENCE</scope>
    <source>
        <strain evidence="2">Stay&amp;Tobe</strain>
    </source>
</reference>
<evidence type="ECO:0000256" key="1">
    <source>
        <dbReference type="SAM" id="MobiDB-lite"/>
    </source>
</evidence>
<accession>A0AAD8A613</accession>
<organism evidence="2 3">
    <name type="scientific">Diploptera punctata</name>
    <name type="common">Pacific beetle cockroach</name>
    <dbReference type="NCBI Taxonomy" id="6984"/>
    <lineage>
        <taxon>Eukaryota</taxon>
        <taxon>Metazoa</taxon>
        <taxon>Ecdysozoa</taxon>
        <taxon>Arthropoda</taxon>
        <taxon>Hexapoda</taxon>
        <taxon>Insecta</taxon>
        <taxon>Pterygota</taxon>
        <taxon>Neoptera</taxon>
        <taxon>Polyneoptera</taxon>
        <taxon>Dictyoptera</taxon>
        <taxon>Blattodea</taxon>
        <taxon>Blaberoidea</taxon>
        <taxon>Blaberidae</taxon>
        <taxon>Diplopterinae</taxon>
        <taxon>Diploptera</taxon>
    </lineage>
</organism>
<keyword evidence="3" id="KW-1185">Reference proteome</keyword>
<comment type="caution">
    <text evidence="2">The sequence shown here is derived from an EMBL/GenBank/DDBJ whole genome shotgun (WGS) entry which is preliminary data.</text>
</comment>
<protein>
    <submittedName>
        <fullName evidence="2">Uncharacterized protein</fullName>
    </submittedName>
</protein>
<evidence type="ECO:0000313" key="2">
    <source>
        <dbReference type="EMBL" id="KAJ9592651.1"/>
    </source>
</evidence>
<dbReference type="EMBL" id="JASPKZ010003819">
    <property type="protein sequence ID" value="KAJ9592651.1"/>
    <property type="molecule type" value="Genomic_DNA"/>
</dbReference>
<feature type="non-terminal residue" evidence="2">
    <location>
        <position position="60"/>
    </location>
</feature>
<dbReference type="AlphaFoldDB" id="A0AAD8A613"/>
<evidence type="ECO:0000313" key="3">
    <source>
        <dbReference type="Proteomes" id="UP001233999"/>
    </source>
</evidence>
<proteinExistence type="predicted"/>
<sequence length="60" mass="7024">QVSRASETIDKYRQRSLCNLRERTSSLPNLIPEQLSTQVPQEPRKKFQTANSLQDVMNEY</sequence>
<dbReference type="Proteomes" id="UP001233999">
    <property type="component" value="Unassembled WGS sequence"/>
</dbReference>